<feature type="domain" description="N-acetyltransferase" evidence="1">
    <location>
        <begin position="4"/>
        <end position="146"/>
    </location>
</feature>
<dbReference type="Gene3D" id="3.40.630.30">
    <property type="match status" value="1"/>
</dbReference>
<dbReference type="AlphaFoldDB" id="A0A6J7JI23"/>
<evidence type="ECO:0000313" key="6">
    <source>
        <dbReference type="EMBL" id="CAB4984419.1"/>
    </source>
</evidence>
<dbReference type="PROSITE" id="PS51186">
    <property type="entry name" value="GNAT"/>
    <property type="match status" value="1"/>
</dbReference>
<name>A0A6J7JI23_9ZZZZ</name>
<accession>A0A6J7JI23</accession>
<evidence type="ECO:0000313" key="4">
    <source>
        <dbReference type="EMBL" id="CAB4848822.1"/>
    </source>
</evidence>
<dbReference type="EMBL" id="CAFBOL010000019">
    <property type="protein sequence ID" value="CAB4984419.1"/>
    <property type="molecule type" value="Genomic_DNA"/>
</dbReference>
<dbReference type="SUPFAM" id="SSF55729">
    <property type="entry name" value="Acyl-CoA N-acyltransferases (Nat)"/>
    <property type="match status" value="1"/>
</dbReference>
<evidence type="ECO:0000259" key="1">
    <source>
        <dbReference type="PROSITE" id="PS51186"/>
    </source>
</evidence>
<dbReference type="Pfam" id="PF00583">
    <property type="entry name" value="Acetyltransf_1"/>
    <property type="match status" value="1"/>
</dbReference>
<protein>
    <submittedName>
        <fullName evidence="5">Unannotated protein</fullName>
    </submittedName>
</protein>
<evidence type="ECO:0000313" key="5">
    <source>
        <dbReference type="EMBL" id="CAB4942191.1"/>
    </source>
</evidence>
<organism evidence="5">
    <name type="scientific">freshwater metagenome</name>
    <dbReference type="NCBI Taxonomy" id="449393"/>
    <lineage>
        <taxon>unclassified sequences</taxon>
        <taxon>metagenomes</taxon>
        <taxon>ecological metagenomes</taxon>
    </lineage>
</organism>
<dbReference type="InterPro" id="IPR000182">
    <property type="entry name" value="GNAT_dom"/>
</dbReference>
<reference evidence="5" key="1">
    <citation type="submission" date="2020-05" db="EMBL/GenBank/DDBJ databases">
        <authorList>
            <person name="Chiriac C."/>
            <person name="Salcher M."/>
            <person name="Ghai R."/>
            <person name="Kavagutti S V."/>
        </authorList>
    </citation>
    <scope>NUCLEOTIDE SEQUENCE</scope>
</reference>
<proteinExistence type="predicted"/>
<dbReference type="EMBL" id="CAFBIY010000030">
    <property type="protein sequence ID" value="CAB4848822.1"/>
    <property type="molecule type" value="Genomic_DNA"/>
</dbReference>
<gene>
    <name evidence="3" type="ORF">UFOPK2656_02520</name>
    <name evidence="4" type="ORF">UFOPK3267_00789</name>
    <name evidence="5" type="ORF">UFOPK3651_02271</name>
    <name evidence="6" type="ORF">UFOPK3931_01028</name>
    <name evidence="2" type="ORF">UFOPK4189_02381</name>
</gene>
<dbReference type="EMBL" id="CAEZYF010000018">
    <property type="protein sequence ID" value="CAB4735646.1"/>
    <property type="molecule type" value="Genomic_DNA"/>
</dbReference>
<dbReference type="EMBL" id="CAFBMT010000013">
    <property type="protein sequence ID" value="CAB4942191.1"/>
    <property type="molecule type" value="Genomic_DNA"/>
</dbReference>
<dbReference type="EMBL" id="CAESGF010000016">
    <property type="protein sequence ID" value="CAB4364623.1"/>
    <property type="molecule type" value="Genomic_DNA"/>
</dbReference>
<dbReference type="InterPro" id="IPR016181">
    <property type="entry name" value="Acyl_CoA_acyltransferase"/>
</dbReference>
<evidence type="ECO:0000313" key="3">
    <source>
        <dbReference type="EMBL" id="CAB4735646.1"/>
    </source>
</evidence>
<sequence length="146" mass="15755">MSAIAIVELTAEQTHPLRLSVLRFDTVTKDVAFPEDTWPGARHLGLRVGDGLVAVSTWVPRPHLGQPAVQLRGMATSRAAQGLGHGGTLLEGGCQRMAQGGTTLVWARARDAALEFYLRHGFSVEGDGFIDQNTQLPHHLIVRSLA</sequence>
<evidence type="ECO:0000313" key="2">
    <source>
        <dbReference type="EMBL" id="CAB4364623.1"/>
    </source>
</evidence>
<dbReference type="GO" id="GO:0016747">
    <property type="term" value="F:acyltransferase activity, transferring groups other than amino-acyl groups"/>
    <property type="evidence" value="ECO:0007669"/>
    <property type="project" value="InterPro"/>
</dbReference>